<dbReference type="EMBL" id="JBEWYP010000001">
    <property type="protein sequence ID" value="MET7027931.1"/>
    <property type="molecule type" value="Genomic_DNA"/>
</dbReference>
<comment type="caution">
    <text evidence="2">The sequence shown here is derived from an EMBL/GenBank/DDBJ whole genome shotgun (WGS) entry which is preliminary data.</text>
</comment>
<sequence length="186" mass="21462">MRYSIYYKILVLFIIFWISPVNGQFFQTSSAQISFFSKTPLEDIKAKSPEGISVINSSTGEILFKIDIRSFQFKKSLMQEHFNENYMESEKYPTAEFKGISMVPIDITSIDNQEVVFKGDFTVHGVTKERELKTTIKLIDGNTLVLESDFQVKCEDHNIKIPRILWQNIAEIIDVNVNATYQIVSK</sequence>
<keyword evidence="3" id="KW-1185">Reference proteome</keyword>
<evidence type="ECO:0000313" key="3">
    <source>
        <dbReference type="Proteomes" id="UP001549773"/>
    </source>
</evidence>
<dbReference type="Proteomes" id="UP001549773">
    <property type="component" value="Unassembled WGS sequence"/>
</dbReference>
<dbReference type="RefSeq" id="WP_354616811.1">
    <property type="nucleotide sequence ID" value="NZ_JBEWYP010000001.1"/>
</dbReference>
<accession>A0ABV2TRQ6</accession>
<evidence type="ECO:0000313" key="2">
    <source>
        <dbReference type="EMBL" id="MET7027931.1"/>
    </source>
</evidence>
<dbReference type="Pfam" id="PF04264">
    <property type="entry name" value="YceI"/>
    <property type="match status" value="1"/>
</dbReference>
<protein>
    <submittedName>
        <fullName evidence="2">YceI family protein</fullName>
    </submittedName>
</protein>
<dbReference type="SUPFAM" id="SSF101874">
    <property type="entry name" value="YceI-like"/>
    <property type="match status" value="1"/>
</dbReference>
<gene>
    <name evidence="2" type="ORF">ABXZ32_00905</name>
</gene>
<dbReference type="Gene3D" id="2.40.128.110">
    <property type="entry name" value="Lipid/polyisoprenoid-binding, YceI-like"/>
    <property type="match status" value="1"/>
</dbReference>
<evidence type="ECO:0000259" key="1">
    <source>
        <dbReference type="Pfam" id="PF04264"/>
    </source>
</evidence>
<reference evidence="2 3" key="1">
    <citation type="submission" date="2024-07" db="EMBL/GenBank/DDBJ databases">
        <title>The genome sequence of type strain Sediminicola luteus GDMCC 1.2596T.</title>
        <authorList>
            <person name="Liu Y."/>
        </authorList>
    </citation>
    <scope>NUCLEOTIDE SEQUENCE [LARGE SCALE GENOMIC DNA]</scope>
    <source>
        <strain evidence="2 3">GDMCC 1.2596</strain>
    </source>
</reference>
<dbReference type="InterPro" id="IPR007372">
    <property type="entry name" value="Lipid/polyisoprenoid-bd_YceI"/>
</dbReference>
<feature type="domain" description="Lipid/polyisoprenoid-binding YceI-like" evidence="1">
    <location>
        <begin position="18"/>
        <end position="179"/>
    </location>
</feature>
<organism evidence="2 3">
    <name type="scientific">Sediminicola luteus</name>
    <dbReference type="NCBI Taxonomy" id="319238"/>
    <lineage>
        <taxon>Bacteria</taxon>
        <taxon>Pseudomonadati</taxon>
        <taxon>Bacteroidota</taxon>
        <taxon>Flavobacteriia</taxon>
        <taxon>Flavobacteriales</taxon>
        <taxon>Flavobacteriaceae</taxon>
        <taxon>Sediminicola</taxon>
    </lineage>
</organism>
<proteinExistence type="predicted"/>
<dbReference type="InterPro" id="IPR036761">
    <property type="entry name" value="TTHA0802/YceI-like_sf"/>
</dbReference>
<name>A0ABV2TRQ6_9FLAO</name>